<keyword evidence="4 7" id="KW-0418">Kinase</keyword>
<feature type="domain" description="Protein kinase" evidence="9">
    <location>
        <begin position="23"/>
        <end position="277"/>
    </location>
</feature>
<feature type="region of interest" description="Disordered" evidence="8">
    <location>
        <begin position="310"/>
        <end position="357"/>
    </location>
</feature>
<keyword evidence="1 7" id="KW-0723">Serine/threonine-protein kinase</keyword>
<reference evidence="11" key="1">
    <citation type="submission" date="2016-10" db="EMBL/GenBank/DDBJ databases">
        <authorList>
            <person name="Benchimol M."/>
            <person name="Almeida L.G."/>
            <person name="Vasconcelos A.T."/>
            <person name="Perreira-Neves A."/>
            <person name="Rosa I.A."/>
            <person name="Tasca T."/>
            <person name="Bogo M.R."/>
            <person name="de Souza W."/>
        </authorList>
    </citation>
    <scope>NUCLEOTIDE SEQUENCE [LARGE SCALE GENOMIC DNA]</scope>
    <source>
        <strain evidence="11">K</strain>
    </source>
</reference>
<dbReference type="SUPFAM" id="SSF82615">
    <property type="entry name" value="Polo-box domain"/>
    <property type="match status" value="2"/>
</dbReference>
<dbReference type="PROSITE" id="PS00107">
    <property type="entry name" value="PROTEIN_KINASE_ATP"/>
    <property type="match status" value="1"/>
</dbReference>
<dbReference type="FunFam" id="1.10.510.10:FF:000571">
    <property type="entry name" value="Maternal embryonic leucine zipper kinase"/>
    <property type="match status" value="1"/>
</dbReference>
<feature type="compositionally biased region" description="Low complexity" evidence="8">
    <location>
        <begin position="316"/>
        <end position="357"/>
    </location>
</feature>
<feature type="binding site" evidence="6">
    <location>
        <position position="52"/>
    </location>
    <ligand>
        <name>ATP</name>
        <dbReference type="ChEBI" id="CHEBI:30616"/>
    </ligand>
</feature>
<dbReference type="GO" id="GO:0005524">
    <property type="term" value="F:ATP binding"/>
    <property type="evidence" value="ECO:0007669"/>
    <property type="project" value="UniProtKB-UniRule"/>
</dbReference>
<evidence type="ECO:0000259" key="10">
    <source>
        <dbReference type="PROSITE" id="PS50078"/>
    </source>
</evidence>
<keyword evidence="12" id="KW-1185">Reference proteome</keyword>
<feature type="compositionally biased region" description="Low complexity" evidence="8">
    <location>
        <begin position="543"/>
        <end position="556"/>
    </location>
</feature>
<comment type="similarity">
    <text evidence="7">Belongs to the protein kinase superfamily. Ser/Thr protein kinase family. CDC5/Polo subfamily.</text>
</comment>
<dbReference type="InterPro" id="IPR033701">
    <property type="entry name" value="POLO_box_1"/>
</dbReference>
<gene>
    <name evidence="11" type="ORF">TRFO_18027</name>
</gene>
<dbReference type="FunFam" id="3.30.200.20:FF:000042">
    <property type="entry name" value="Aurora kinase A"/>
    <property type="match status" value="1"/>
</dbReference>
<dbReference type="InterPro" id="IPR000959">
    <property type="entry name" value="POLO_box_dom"/>
</dbReference>
<dbReference type="Proteomes" id="UP000179807">
    <property type="component" value="Unassembled WGS sequence"/>
</dbReference>
<protein>
    <recommendedName>
        <fullName evidence="7">Serine/threonine-protein kinase PLK</fullName>
        <ecNumber evidence="7">2.7.11.21</ecNumber>
    </recommendedName>
    <alternativeName>
        <fullName evidence="7">Polo-like kinase</fullName>
    </alternativeName>
</protein>
<accession>A0A1J4KM62</accession>
<comment type="catalytic activity">
    <reaction evidence="7">
        <text>L-threonyl-[protein] + ATP = O-phospho-L-threonyl-[protein] + ADP + H(+)</text>
        <dbReference type="Rhea" id="RHEA:46608"/>
        <dbReference type="Rhea" id="RHEA-COMP:11060"/>
        <dbReference type="Rhea" id="RHEA-COMP:11605"/>
        <dbReference type="ChEBI" id="CHEBI:15378"/>
        <dbReference type="ChEBI" id="CHEBI:30013"/>
        <dbReference type="ChEBI" id="CHEBI:30616"/>
        <dbReference type="ChEBI" id="CHEBI:61977"/>
        <dbReference type="ChEBI" id="CHEBI:456216"/>
        <dbReference type="EC" id="2.7.11.21"/>
    </reaction>
</comment>
<dbReference type="RefSeq" id="XP_068365362.1">
    <property type="nucleotide sequence ID" value="XM_068499924.1"/>
</dbReference>
<feature type="domain" description="POLO box" evidence="10">
    <location>
        <begin position="596"/>
        <end position="674"/>
    </location>
</feature>
<dbReference type="EMBL" id="MLAK01000568">
    <property type="protein sequence ID" value="OHT12226.1"/>
    <property type="molecule type" value="Genomic_DNA"/>
</dbReference>
<dbReference type="AlphaFoldDB" id="A0A1J4KM62"/>
<dbReference type="InterPro" id="IPR036947">
    <property type="entry name" value="POLO_box_dom_sf"/>
</dbReference>
<feature type="compositionally biased region" description="Polar residues" evidence="8">
    <location>
        <begin position="485"/>
        <end position="501"/>
    </location>
</feature>
<proteinExistence type="inferred from homology"/>
<dbReference type="InterPro" id="IPR000719">
    <property type="entry name" value="Prot_kinase_dom"/>
</dbReference>
<dbReference type="PROSITE" id="PS50011">
    <property type="entry name" value="PROTEIN_KINASE_DOM"/>
    <property type="match status" value="1"/>
</dbReference>
<dbReference type="OrthoDB" id="68483at2759"/>
<evidence type="ECO:0000256" key="4">
    <source>
        <dbReference type="ARBA" id="ARBA00022777"/>
    </source>
</evidence>
<keyword evidence="5 6" id="KW-0067">ATP-binding</keyword>
<evidence type="ECO:0000256" key="2">
    <source>
        <dbReference type="ARBA" id="ARBA00022679"/>
    </source>
</evidence>
<evidence type="ECO:0000256" key="1">
    <source>
        <dbReference type="ARBA" id="ARBA00022527"/>
    </source>
</evidence>
<evidence type="ECO:0000313" key="12">
    <source>
        <dbReference type="Proteomes" id="UP000179807"/>
    </source>
</evidence>
<dbReference type="InterPro" id="IPR017441">
    <property type="entry name" value="Protein_kinase_ATP_BS"/>
</dbReference>
<comment type="caution">
    <text evidence="11">The sequence shown here is derived from an EMBL/GenBank/DDBJ whole genome shotgun (WGS) entry which is preliminary data.</text>
</comment>
<dbReference type="InterPro" id="IPR011009">
    <property type="entry name" value="Kinase-like_dom_sf"/>
</dbReference>
<evidence type="ECO:0000256" key="6">
    <source>
        <dbReference type="PROSITE-ProRule" id="PRU10141"/>
    </source>
</evidence>
<evidence type="ECO:0000259" key="9">
    <source>
        <dbReference type="PROSITE" id="PS50011"/>
    </source>
</evidence>
<dbReference type="InterPro" id="IPR008271">
    <property type="entry name" value="Ser/Thr_kinase_AS"/>
</dbReference>
<feature type="compositionally biased region" description="Low complexity" evidence="8">
    <location>
        <begin position="563"/>
        <end position="593"/>
    </location>
</feature>
<evidence type="ECO:0000256" key="3">
    <source>
        <dbReference type="ARBA" id="ARBA00022741"/>
    </source>
</evidence>
<dbReference type="Gene3D" id="3.30.1120.30">
    <property type="entry name" value="POLO box domain"/>
    <property type="match status" value="2"/>
</dbReference>
<evidence type="ECO:0000256" key="5">
    <source>
        <dbReference type="ARBA" id="ARBA00022840"/>
    </source>
</evidence>
<dbReference type="GeneID" id="94834628"/>
<dbReference type="Pfam" id="PF00069">
    <property type="entry name" value="Pkinase"/>
    <property type="match status" value="1"/>
</dbReference>
<evidence type="ECO:0000256" key="8">
    <source>
        <dbReference type="SAM" id="MobiDB-lite"/>
    </source>
</evidence>
<dbReference type="PANTHER" id="PTHR24345">
    <property type="entry name" value="SERINE/THREONINE-PROTEIN KINASE PLK"/>
    <property type="match status" value="1"/>
</dbReference>
<dbReference type="EC" id="2.7.11.21" evidence="7"/>
<dbReference type="GO" id="GO:0004674">
    <property type="term" value="F:protein serine/threonine kinase activity"/>
    <property type="evidence" value="ECO:0007669"/>
    <property type="project" value="UniProtKB-KW"/>
</dbReference>
<dbReference type="SMART" id="SM00220">
    <property type="entry name" value="S_TKc"/>
    <property type="match status" value="1"/>
</dbReference>
<feature type="compositionally biased region" description="Polar residues" evidence="8">
    <location>
        <begin position="512"/>
        <end position="528"/>
    </location>
</feature>
<evidence type="ECO:0000256" key="7">
    <source>
        <dbReference type="RuleBase" id="RU361162"/>
    </source>
</evidence>
<dbReference type="PANTHER" id="PTHR24345:SF0">
    <property type="entry name" value="CELL CYCLE SERINE_THREONINE-PROTEIN KINASE CDC5_MSD2"/>
    <property type="match status" value="1"/>
</dbReference>
<dbReference type="Gene3D" id="1.10.510.10">
    <property type="entry name" value="Transferase(Phosphotransferase) domain 1"/>
    <property type="match status" value="1"/>
</dbReference>
<dbReference type="PROSITE" id="PS50078">
    <property type="entry name" value="POLO_BOX"/>
    <property type="match status" value="1"/>
</dbReference>
<feature type="region of interest" description="Disordered" evidence="8">
    <location>
        <begin position="481"/>
        <end position="593"/>
    </location>
</feature>
<keyword evidence="2 7" id="KW-0808">Transferase</keyword>
<keyword evidence="3 6" id="KW-0547">Nucleotide-binding</keyword>
<sequence length="772" mass="86248">MSGTPPVPPIITYNRSDGSKVSYKIQKLLGKGGFATVYSAISIPGNERVAIKCTDKSRLDNKKIKKKLACEIEIHRSLHHRNIVRFYGVFNDANYVYFVLELCEGGSVMDLLKKKKYFDEILTINITKQILEALIYLHRKGIIHRDIKLHNFLIGDNGTIKLADFGLSVYAKSLKDKTQPLLGTPSYVSPEIINRCRHSFAVDIWAMGISVFIMLTGHPPFRALKRDDTYQKIRRGVYAWPNNPIVTDNAKSFVDLMLKCNPHDRPKADTLILNPFLAKKRIRPVEQGPMIPRSNSFQYNQFIEQCEGLSTTPTTSQKSINNNDNNNANSLSVNNSRTSLNKGNISTNTNTSTSKSSANANANCFNLNLNGISNNFDDSSVPQKIQFDIKLNSPLNLNAISQNQPEPDIVTISPRVYSPIQVRQHFVLDASNPATFHEPSQKQSDVKASFSKTTNDLKASLSKTPEKPAFSKTADLKGITKISENKSGSSTSRSVLMNQPKSKLDKNHASGARSSLTNLTKTSISNKRALSPTARMKGKILTSSSSSNASTISHQSSSHHHSSSNLNSNPNSQGNSKSTRNSPPSTNSSNKFPSSAVKVWYDNRAKYGIAYMLENGCCGCCFNDHSRTVIDSDAMFCQHYVSPHASMETIEIGVSKRHSKKVLLLQNICKELQGKHSIPQRASQYDIDKPITHVKYFIKNEMGTLFRMSNRNIQVNFNDKTRLYLYNATKAIFYDNGKKVVKTNMIQLQDKHVHQEVQKKMAIVKVIGKNFL</sequence>
<dbReference type="SUPFAM" id="SSF56112">
    <property type="entry name" value="Protein kinase-like (PK-like)"/>
    <property type="match status" value="1"/>
</dbReference>
<name>A0A1J4KM62_9EUKA</name>
<dbReference type="Pfam" id="PF00659">
    <property type="entry name" value="POLO_box"/>
    <property type="match status" value="2"/>
</dbReference>
<evidence type="ECO:0000313" key="11">
    <source>
        <dbReference type="EMBL" id="OHT12226.1"/>
    </source>
</evidence>
<dbReference type="VEuPathDB" id="TrichDB:TRFO_18027"/>
<organism evidence="11 12">
    <name type="scientific">Tritrichomonas foetus</name>
    <dbReference type="NCBI Taxonomy" id="1144522"/>
    <lineage>
        <taxon>Eukaryota</taxon>
        <taxon>Metamonada</taxon>
        <taxon>Parabasalia</taxon>
        <taxon>Tritrichomonadida</taxon>
        <taxon>Tritrichomonadidae</taxon>
        <taxon>Tritrichomonas</taxon>
    </lineage>
</organism>
<dbReference type="PROSITE" id="PS00108">
    <property type="entry name" value="PROTEIN_KINASE_ST"/>
    <property type="match status" value="1"/>
</dbReference>
<dbReference type="GO" id="GO:0005634">
    <property type="term" value="C:nucleus"/>
    <property type="evidence" value="ECO:0007669"/>
    <property type="project" value="TreeGrafter"/>
</dbReference>
<dbReference type="CDD" id="cd13118">
    <property type="entry name" value="POLO_box_1"/>
    <property type="match status" value="1"/>
</dbReference>